<dbReference type="InterPro" id="IPR045269">
    <property type="entry name" value="Atg1-like"/>
</dbReference>
<evidence type="ECO:0000259" key="2">
    <source>
        <dbReference type="PROSITE" id="PS50011"/>
    </source>
</evidence>
<dbReference type="GO" id="GO:0010506">
    <property type="term" value="P:regulation of autophagy"/>
    <property type="evidence" value="ECO:0007669"/>
    <property type="project" value="InterPro"/>
</dbReference>
<feature type="region of interest" description="Disordered" evidence="1">
    <location>
        <begin position="355"/>
        <end position="406"/>
    </location>
</feature>
<feature type="compositionally biased region" description="Basic and acidic residues" evidence="1">
    <location>
        <begin position="355"/>
        <end position="370"/>
    </location>
</feature>
<evidence type="ECO:0000313" key="3">
    <source>
        <dbReference type="EMBL" id="CAI2365158.1"/>
    </source>
</evidence>
<dbReference type="PROSITE" id="PS50011">
    <property type="entry name" value="PROTEIN_KINASE_DOM"/>
    <property type="match status" value="1"/>
</dbReference>
<dbReference type="PROSITE" id="PS00108">
    <property type="entry name" value="PROTEIN_KINASE_ST"/>
    <property type="match status" value="1"/>
</dbReference>
<feature type="domain" description="Protein kinase" evidence="2">
    <location>
        <begin position="9"/>
        <end position="301"/>
    </location>
</feature>
<dbReference type="Pfam" id="PF00069">
    <property type="entry name" value="Pkinase"/>
    <property type="match status" value="1"/>
</dbReference>
<dbReference type="GO" id="GO:0005524">
    <property type="term" value="F:ATP binding"/>
    <property type="evidence" value="ECO:0007669"/>
    <property type="project" value="InterPro"/>
</dbReference>
<dbReference type="Proteomes" id="UP001295684">
    <property type="component" value="Unassembled WGS sequence"/>
</dbReference>
<keyword evidence="4" id="KW-1185">Reference proteome</keyword>
<dbReference type="PANTHER" id="PTHR24348">
    <property type="entry name" value="SERINE/THREONINE-PROTEIN KINASE UNC-51-RELATED"/>
    <property type="match status" value="1"/>
</dbReference>
<dbReference type="InterPro" id="IPR011009">
    <property type="entry name" value="Kinase-like_dom_sf"/>
</dbReference>
<organism evidence="3 4">
    <name type="scientific">Euplotes crassus</name>
    <dbReference type="NCBI Taxonomy" id="5936"/>
    <lineage>
        <taxon>Eukaryota</taxon>
        <taxon>Sar</taxon>
        <taxon>Alveolata</taxon>
        <taxon>Ciliophora</taxon>
        <taxon>Intramacronucleata</taxon>
        <taxon>Spirotrichea</taxon>
        <taxon>Hypotrichia</taxon>
        <taxon>Euplotida</taxon>
        <taxon>Euplotidae</taxon>
        <taxon>Moneuplotes</taxon>
    </lineage>
</organism>
<reference evidence="3" key="1">
    <citation type="submission" date="2023-07" db="EMBL/GenBank/DDBJ databases">
        <authorList>
            <consortium name="AG Swart"/>
            <person name="Singh M."/>
            <person name="Singh A."/>
            <person name="Seah K."/>
            <person name="Emmerich C."/>
        </authorList>
    </citation>
    <scope>NUCLEOTIDE SEQUENCE</scope>
    <source>
        <strain evidence="3">DP1</strain>
    </source>
</reference>
<dbReference type="GO" id="GO:0005737">
    <property type="term" value="C:cytoplasm"/>
    <property type="evidence" value="ECO:0007669"/>
    <property type="project" value="TreeGrafter"/>
</dbReference>
<dbReference type="InterPro" id="IPR000719">
    <property type="entry name" value="Prot_kinase_dom"/>
</dbReference>
<proteinExistence type="predicted"/>
<feature type="compositionally biased region" description="Basic and acidic residues" evidence="1">
    <location>
        <begin position="380"/>
        <end position="404"/>
    </location>
</feature>
<name>A0AAD1X6Q1_EUPCR</name>
<evidence type="ECO:0000313" key="4">
    <source>
        <dbReference type="Proteomes" id="UP001295684"/>
    </source>
</evidence>
<dbReference type="SUPFAM" id="SSF56112">
    <property type="entry name" value="Protein kinase-like (PK-like)"/>
    <property type="match status" value="1"/>
</dbReference>
<protein>
    <recommendedName>
        <fullName evidence="2">Protein kinase domain-containing protein</fullName>
    </recommendedName>
</protein>
<evidence type="ECO:0000256" key="1">
    <source>
        <dbReference type="SAM" id="MobiDB-lite"/>
    </source>
</evidence>
<gene>
    <name evidence="3" type="ORF">ECRASSUSDP1_LOCUS6508</name>
</gene>
<dbReference type="Gene3D" id="1.10.510.10">
    <property type="entry name" value="Transferase(Phosphotransferase) domain 1"/>
    <property type="match status" value="1"/>
</dbReference>
<dbReference type="InterPro" id="IPR008271">
    <property type="entry name" value="Ser/Thr_kinase_AS"/>
</dbReference>
<comment type="caution">
    <text evidence="3">The sequence shown here is derived from an EMBL/GenBank/DDBJ whole genome shotgun (WGS) entry which is preliminary data.</text>
</comment>
<dbReference type="GO" id="GO:0004674">
    <property type="term" value="F:protein serine/threonine kinase activity"/>
    <property type="evidence" value="ECO:0007669"/>
    <property type="project" value="InterPro"/>
</dbReference>
<accession>A0AAD1X6Q1</accession>
<dbReference type="EMBL" id="CAMPGE010006311">
    <property type="protein sequence ID" value="CAI2365158.1"/>
    <property type="molecule type" value="Genomic_DNA"/>
</dbReference>
<sequence length="495" mass="56305">MKRINNTFELAKKPIGEGAYASVYYCTVVKQEGLSDVFVHRQREGRQVACKRIQGAGYKGIASGDLLSRWAREVKILRGIDHLNVIRLLDVCQTESAMNLFVEFCNGGDLRRVLEVRGGRLSEDFVREIVKQLASGLCYLNEKEIIHRDLKLENILVNFPEYDGSKLVSDEYIKNFNYEDEEVEIIIGDLGFARSVKGNGLAKTCCGTPSTVAPEVIHSSSYNSKADIWSLGTIIYELLVSFVPFKGINKRHLNNRLSKGDYGIPKNIKLSLQCVDLLDKCLKYDPSKRISHDDLPKHPFLHKSNCSEKINLTVSQDSDSLFEEPYCSMGVNSNNALMLNTKDSAVFKNNYEQVKNKRLEQKNPKEESKSNPDTSDEESSERCQEKIGKSSDSDSEEESGRENIFESQIHRPQLVKVCKSNDSKFMKNRKLLEESKEDIIEIYDNSPASPDKQPQLCYTPRMRVDISVLSFDLELTEDRQFDNLQFVASDEEDDQ</sequence>
<dbReference type="AlphaFoldDB" id="A0AAD1X6Q1"/>
<dbReference type="SMART" id="SM00220">
    <property type="entry name" value="S_TKc"/>
    <property type="match status" value="1"/>
</dbReference>